<comment type="caution">
    <text evidence="1">The sequence shown here is derived from an EMBL/GenBank/DDBJ whole genome shotgun (WGS) entry which is preliminary data.</text>
</comment>
<proteinExistence type="predicted"/>
<dbReference type="AlphaFoldDB" id="A0A4Q7VI77"/>
<name>A0A4Q7VI77_9BACT</name>
<protein>
    <submittedName>
        <fullName evidence="1">Uncharacterized protein</fullName>
    </submittedName>
</protein>
<dbReference type="OrthoDB" id="1385780at2"/>
<keyword evidence="2" id="KW-1185">Reference proteome</keyword>
<reference evidence="1 2" key="1">
    <citation type="submission" date="2019-02" db="EMBL/GenBank/DDBJ databases">
        <title>Genomic Encyclopedia of Type Strains, Phase IV (KMG-IV): sequencing the most valuable type-strain genomes for metagenomic binning, comparative biology and taxonomic classification.</title>
        <authorList>
            <person name="Goeker M."/>
        </authorList>
    </citation>
    <scope>NUCLEOTIDE SEQUENCE [LARGE SCALE GENOMIC DNA]</scope>
    <source>
        <strain evidence="1 2">DSM 28825</strain>
    </source>
</reference>
<accession>A0A4Q7VI77</accession>
<gene>
    <name evidence="1" type="ORF">EV201_0468</name>
</gene>
<sequence length="710" mass="83000">MDFEKIQLVDIRDLLSNSVYNILIDNNISTVGDVLNFSISSFESIRGVGPHKGHDYELFKQLLKKKPAKVIKRYKETLPRVIPENLCAIDIECVEHLMHKSVFKLLISNEYKKLGDLTDLSVEKFMQFKTSGKIKAEKYADFLVVALKKPDLIIQAYQVSLPVIIPSEFQVDDFYNGFSLFINECYKLRIRHAGSSKKKRIIEKSKRIVQNHFAVADNNGKAQSCLEISKLLNDISVERVRQLLYIEIDYFKKLFAEGTDSGSGIIISEALLSFYTDLKACLFSKVYAEDLLYKIVRDKFFNLNSDSKQHGYLIFMLRILGFYLERSSHDLLSHESVFLKLSELRDPFKKRYFNLSAQVCRFLNNYVLSIDINSLFIEISKTVDCSLDEILLVCENSSFVDNLSVNDAYFFQMKFSRLSSFEKMAYRVLKEGEEKPISRYELARKINERLIETDRHVTADNLVAQLVVHERFKCQVRVSWVLKEWDVNIDKIKDVLAKCFRIEKKPLSIIEIHDILLHVFKRDNISIETVRQYMHRPHFFSITNDGERKYISKEYAHVYSDFSVRRNSNKLNWRLVLDILNKYPALSLSNLLAHCQRANIDVSMNMLSKYLSNKDWVKISYDGLRKYSVVSNYVEILEAEEQAKPVNKIKFSILEKLDRNDKKPLSDIIKFCELKHNMTKPNAYKLVSKMEADMEIIKDVIDRKTYVRKY</sequence>
<evidence type="ECO:0000313" key="2">
    <source>
        <dbReference type="Proteomes" id="UP000293562"/>
    </source>
</evidence>
<dbReference type="Proteomes" id="UP000293562">
    <property type="component" value="Unassembled WGS sequence"/>
</dbReference>
<dbReference type="RefSeq" id="WP_130305767.1">
    <property type="nucleotide sequence ID" value="NZ_SHKN01000001.1"/>
</dbReference>
<evidence type="ECO:0000313" key="1">
    <source>
        <dbReference type="EMBL" id="RZT95840.1"/>
    </source>
</evidence>
<organism evidence="1 2">
    <name type="scientific">Ancylomarina subtilis</name>
    <dbReference type="NCBI Taxonomy" id="1639035"/>
    <lineage>
        <taxon>Bacteria</taxon>
        <taxon>Pseudomonadati</taxon>
        <taxon>Bacteroidota</taxon>
        <taxon>Bacteroidia</taxon>
        <taxon>Marinilabiliales</taxon>
        <taxon>Marinifilaceae</taxon>
        <taxon>Ancylomarina</taxon>
    </lineage>
</organism>
<dbReference type="EMBL" id="SHKN01000001">
    <property type="protein sequence ID" value="RZT95840.1"/>
    <property type="molecule type" value="Genomic_DNA"/>
</dbReference>